<dbReference type="Pfam" id="PF01938">
    <property type="entry name" value="TRAM"/>
    <property type="match status" value="1"/>
</dbReference>
<dbReference type="InterPro" id="IPR020612">
    <property type="entry name" value="Methylthiotransferase_CS"/>
</dbReference>
<evidence type="ECO:0000256" key="11">
    <source>
        <dbReference type="ARBA" id="ARBA00050926"/>
    </source>
</evidence>
<feature type="domain" description="MTTase N-terminal" evidence="16">
    <location>
        <begin position="2"/>
        <end position="119"/>
    </location>
</feature>
<comment type="subcellular location">
    <subcellularLocation>
        <location evidence="14">Cytoplasm</location>
    </subcellularLocation>
</comment>
<evidence type="ECO:0000256" key="9">
    <source>
        <dbReference type="ARBA" id="ARBA00023014"/>
    </source>
</evidence>
<name>A0A7H1AYT0_9GAMM</name>
<keyword evidence="9 14" id="KW-0411">Iron-sulfur</keyword>
<comment type="similarity">
    <text evidence="14">Belongs to the methylthiotransferase family. MiaB subfamily.</text>
</comment>
<evidence type="ECO:0000256" key="4">
    <source>
        <dbReference type="ARBA" id="ARBA00022679"/>
    </source>
</evidence>
<evidence type="ECO:0000313" key="19">
    <source>
        <dbReference type="Proteomes" id="UP000516346"/>
    </source>
</evidence>
<feature type="binding site" evidence="14">
    <location>
        <position position="160"/>
    </location>
    <ligand>
        <name>[4Fe-4S] cluster</name>
        <dbReference type="ChEBI" id="CHEBI:49883"/>
        <label>2</label>
        <note>4Fe-4S-S-AdoMet</note>
    </ligand>
</feature>
<dbReference type="PROSITE" id="PS50926">
    <property type="entry name" value="TRAM"/>
    <property type="match status" value="1"/>
</dbReference>
<dbReference type="SFLD" id="SFLDF00273">
    <property type="entry name" value="(dimethylallyl)adenosine_tRNA"/>
    <property type="match status" value="1"/>
</dbReference>
<dbReference type="PROSITE" id="PS51449">
    <property type="entry name" value="MTTASE_N"/>
    <property type="match status" value="1"/>
</dbReference>
<feature type="binding site" evidence="14">
    <location>
        <position position="156"/>
    </location>
    <ligand>
        <name>[4Fe-4S] cluster</name>
        <dbReference type="ChEBI" id="CHEBI:49883"/>
        <label>2</label>
        <note>4Fe-4S-S-AdoMet</note>
    </ligand>
</feature>
<dbReference type="AlphaFoldDB" id="A0A7H1AYT0"/>
<dbReference type="Gene3D" id="3.80.30.20">
    <property type="entry name" value="tm_1862 like domain"/>
    <property type="match status" value="1"/>
</dbReference>
<dbReference type="NCBIfam" id="TIGR01574">
    <property type="entry name" value="miaB-methiolase"/>
    <property type="match status" value="1"/>
</dbReference>
<feature type="binding site" evidence="14">
    <location>
        <position position="82"/>
    </location>
    <ligand>
        <name>[4Fe-4S] cluster</name>
        <dbReference type="ChEBI" id="CHEBI:49883"/>
        <label>1</label>
    </ligand>
</feature>
<dbReference type="PROSITE" id="PS01278">
    <property type="entry name" value="MTTASE_RADICAL"/>
    <property type="match status" value="1"/>
</dbReference>
<evidence type="ECO:0000256" key="6">
    <source>
        <dbReference type="ARBA" id="ARBA00022694"/>
    </source>
</evidence>
<dbReference type="InterPro" id="IPR007197">
    <property type="entry name" value="rSAM"/>
</dbReference>
<comment type="cofactor">
    <cofactor evidence="14">
        <name>[4Fe-4S] cluster</name>
        <dbReference type="ChEBI" id="CHEBI:49883"/>
    </cofactor>
    <text evidence="14">Binds 2 [4Fe-4S] clusters. One cluster is coordinated with 3 cysteines and an exchangeable S-adenosyl-L-methionine.</text>
</comment>
<organism evidence="18 19">
    <name type="scientific">Buchnera aphidicola</name>
    <name type="common">Pentalonia nigronervosa</name>
    <dbReference type="NCBI Taxonomy" id="1309793"/>
    <lineage>
        <taxon>Bacteria</taxon>
        <taxon>Pseudomonadati</taxon>
        <taxon>Pseudomonadota</taxon>
        <taxon>Gammaproteobacteria</taxon>
        <taxon>Enterobacterales</taxon>
        <taxon>Erwiniaceae</taxon>
        <taxon>Buchnera</taxon>
    </lineage>
</organism>
<dbReference type="Pfam" id="PF04055">
    <property type="entry name" value="Radical_SAM"/>
    <property type="match status" value="1"/>
</dbReference>
<dbReference type="EMBL" id="CP061275">
    <property type="protein sequence ID" value="QNS01635.1"/>
    <property type="molecule type" value="Genomic_DNA"/>
</dbReference>
<evidence type="ECO:0000259" key="17">
    <source>
        <dbReference type="PROSITE" id="PS51918"/>
    </source>
</evidence>
<dbReference type="SUPFAM" id="SSF102114">
    <property type="entry name" value="Radical SAM enzymes"/>
    <property type="match status" value="1"/>
</dbReference>
<comment type="catalytic activity">
    <reaction evidence="11">
        <text>N(6)-dimethylallyladenosine(37) in tRNA + (sulfur carrier)-SH + AH2 + S-adenosyl-L-methionine = 2-thio-N(6)-dimethylallyladenosine(37) in tRNA + (sulfur carrier)-H + 5'-deoxyadenosine + L-methionine + A + H(+)</text>
        <dbReference type="Rhea" id="RHEA:36339"/>
        <dbReference type="Rhea" id="RHEA-COMP:10375"/>
        <dbReference type="Rhea" id="RHEA-COMP:10377"/>
        <dbReference type="Rhea" id="RHEA-COMP:14737"/>
        <dbReference type="Rhea" id="RHEA-COMP:14739"/>
        <dbReference type="ChEBI" id="CHEBI:13193"/>
        <dbReference type="ChEBI" id="CHEBI:15378"/>
        <dbReference type="ChEBI" id="CHEBI:17319"/>
        <dbReference type="ChEBI" id="CHEBI:17499"/>
        <dbReference type="ChEBI" id="CHEBI:29917"/>
        <dbReference type="ChEBI" id="CHEBI:57844"/>
        <dbReference type="ChEBI" id="CHEBI:59789"/>
        <dbReference type="ChEBI" id="CHEBI:64428"/>
        <dbReference type="ChEBI" id="CHEBI:74415"/>
        <dbReference type="ChEBI" id="CHEBI:74416"/>
    </reaction>
    <physiologicalReaction direction="left-to-right" evidence="11">
        <dbReference type="Rhea" id="RHEA:36340"/>
    </physiologicalReaction>
</comment>
<comment type="subunit">
    <text evidence="14">Monomer.</text>
</comment>
<dbReference type="SFLD" id="SFLDG01082">
    <property type="entry name" value="B12-binding_domain_containing"/>
    <property type="match status" value="1"/>
</dbReference>
<dbReference type="GO" id="GO:0005829">
    <property type="term" value="C:cytosol"/>
    <property type="evidence" value="ECO:0007669"/>
    <property type="project" value="TreeGrafter"/>
</dbReference>
<sequence>MKYIYIKTWGCQMNEYDSSIINMLLTKTRKYSITTIPERADIFILNTCSIREKAQEKVFHQLGRWKKFKIKNPKTIIAVGGCVANQEGKDLLKRANYVDIIFGTQTLHKLPNMIDQVQKKRNTLVDIRFPKLEKFNHFINSQKIGYSANISIMEGCNKYCSFCIVPYTRGREISRPCNDIIFEISALSKKGVREINLLGQNVNAYKGLKFNGKICYFAELLRLVAEIDGIDRIRFITSHPREFTDDIIEVYKDTPKLVSFLHLPVQSGSNKILQLMKRAYTTEDYKTIIDKLKTARPNIQISSDFIVGFPGETEIEFQQTMQFIKNINFDMSFSFIYSPRPGTPAARIKDNIDIQEKKNRLYILQKRINIQTMSWSRKMFNSIQSVLVENISNNNLTHLSGRTENNRIVTFPGSPDMIGKFVHVKIKNVHTHSLQAELV</sequence>
<dbReference type="PANTHER" id="PTHR43020">
    <property type="entry name" value="CDK5 REGULATORY SUBUNIT-ASSOCIATED PROTEIN 1"/>
    <property type="match status" value="1"/>
</dbReference>
<evidence type="ECO:0000256" key="12">
    <source>
        <dbReference type="ARBA" id="ARBA00052380"/>
    </source>
</evidence>
<feature type="binding site" evidence="14">
    <location>
        <position position="163"/>
    </location>
    <ligand>
        <name>[4Fe-4S] cluster</name>
        <dbReference type="ChEBI" id="CHEBI:49883"/>
        <label>2</label>
        <note>4Fe-4S-S-AdoMet</note>
    </ligand>
</feature>
<evidence type="ECO:0000256" key="10">
    <source>
        <dbReference type="ARBA" id="ARBA00033765"/>
    </source>
</evidence>
<comment type="catalytic activity">
    <reaction evidence="12">
        <text>2-thio-N(6)-dimethylallyladenosine(37) in tRNA + S-adenosyl-L-methionine = 2-methylsulfanyl-N(6)-dimethylallyladenosine(37) in tRNA + S-adenosyl-L-homocysteine + H(+)</text>
        <dbReference type="Rhea" id="RHEA:37063"/>
        <dbReference type="Rhea" id="RHEA-COMP:10376"/>
        <dbReference type="Rhea" id="RHEA-COMP:10377"/>
        <dbReference type="ChEBI" id="CHEBI:15378"/>
        <dbReference type="ChEBI" id="CHEBI:57856"/>
        <dbReference type="ChEBI" id="CHEBI:59789"/>
        <dbReference type="ChEBI" id="CHEBI:74416"/>
        <dbReference type="ChEBI" id="CHEBI:74417"/>
    </reaction>
    <physiologicalReaction direction="left-to-right" evidence="12">
        <dbReference type="Rhea" id="RHEA:37064"/>
    </physiologicalReaction>
</comment>
<dbReference type="PROSITE" id="PS51918">
    <property type="entry name" value="RADICAL_SAM"/>
    <property type="match status" value="1"/>
</dbReference>
<dbReference type="Pfam" id="PF00919">
    <property type="entry name" value="UPF0004"/>
    <property type="match status" value="1"/>
</dbReference>
<reference evidence="18 19" key="1">
    <citation type="submission" date="2020-09" db="EMBL/GenBank/DDBJ databases">
        <title>Genome sequence of the banana aphid, Pentalonia nigronervosa Coquerel (Hemiptera: Aphididae) and its symbionts.</title>
        <authorList>
            <person name="Mathers T.C."/>
            <person name="Mugford S.T."/>
            <person name="Hogenhout S.A."/>
            <person name="Tripathi L."/>
        </authorList>
    </citation>
    <scope>NUCLEOTIDE SEQUENCE [LARGE SCALE GENOMIC DNA]</scope>
    <source>
        <strain evidence="18">Ba4</strain>
    </source>
</reference>
<dbReference type="NCBIfam" id="TIGR00089">
    <property type="entry name" value="MiaB/RimO family radical SAM methylthiotransferase"/>
    <property type="match status" value="1"/>
</dbReference>
<comment type="catalytic activity">
    <reaction evidence="13">
        <text>N(6)-dimethylallyladenosine(37) in tRNA + (sulfur carrier)-SH + AH2 + 2 S-adenosyl-L-methionine = 2-methylsulfanyl-N(6)-dimethylallyladenosine(37) in tRNA + (sulfur carrier)-H + 5'-deoxyadenosine + L-methionine + A + S-adenosyl-L-homocysteine + 2 H(+)</text>
        <dbReference type="Rhea" id="RHEA:37067"/>
        <dbReference type="Rhea" id="RHEA-COMP:10375"/>
        <dbReference type="Rhea" id="RHEA-COMP:10376"/>
        <dbReference type="Rhea" id="RHEA-COMP:14737"/>
        <dbReference type="Rhea" id="RHEA-COMP:14739"/>
        <dbReference type="ChEBI" id="CHEBI:13193"/>
        <dbReference type="ChEBI" id="CHEBI:15378"/>
        <dbReference type="ChEBI" id="CHEBI:17319"/>
        <dbReference type="ChEBI" id="CHEBI:17499"/>
        <dbReference type="ChEBI" id="CHEBI:29917"/>
        <dbReference type="ChEBI" id="CHEBI:57844"/>
        <dbReference type="ChEBI" id="CHEBI:57856"/>
        <dbReference type="ChEBI" id="CHEBI:59789"/>
        <dbReference type="ChEBI" id="CHEBI:64428"/>
        <dbReference type="ChEBI" id="CHEBI:74415"/>
        <dbReference type="ChEBI" id="CHEBI:74417"/>
        <dbReference type="EC" id="2.8.4.3"/>
    </reaction>
    <physiologicalReaction direction="left-to-right" evidence="13">
        <dbReference type="Rhea" id="RHEA:37068"/>
    </physiologicalReaction>
</comment>
<proteinExistence type="inferred from homology"/>
<dbReference type="SFLD" id="SFLDG01061">
    <property type="entry name" value="methylthiotransferase"/>
    <property type="match status" value="1"/>
</dbReference>
<dbReference type="FunFam" id="3.80.30.20:FF:000001">
    <property type="entry name" value="tRNA-2-methylthio-N(6)-dimethylallyladenosine synthase 2"/>
    <property type="match status" value="1"/>
</dbReference>
<evidence type="ECO:0000256" key="13">
    <source>
        <dbReference type="ARBA" id="ARBA00052587"/>
    </source>
</evidence>
<evidence type="ECO:0000256" key="1">
    <source>
        <dbReference type="ARBA" id="ARBA00003234"/>
    </source>
</evidence>
<dbReference type="InterPro" id="IPR013848">
    <property type="entry name" value="Methylthiotransferase_N"/>
</dbReference>
<dbReference type="InterPro" id="IPR038135">
    <property type="entry name" value="Methylthiotransferase_N_sf"/>
</dbReference>
<dbReference type="InterPro" id="IPR006463">
    <property type="entry name" value="MiaB_methiolase"/>
</dbReference>
<feature type="domain" description="Radical SAM core" evidence="17">
    <location>
        <begin position="142"/>
        <end position="374"/>
    </location>
</feature>
<dbReference type="InterPro" id="IPR058240">
    <property type="entry name" value="rSAM_sf"/>
</dbReference>
<dbReference type="InterPro" id="IPR006638">
    <property type="entry name" value="Elp3/MiaA/NifB-like_rSAM"/>
</dbReference>
<accession>A0A7H1AYT0</accession>
<gene>
    <name evidence="14 18" type="primary">miaB</name>
    <name evidence="18" type="ORF">ICW73_01385</name>
</gene>
<evidence type="ECO:0000256" key="8">
    <source>
        <dbReference type="ARBA" id="ARBA00023004"/>
    </source>
</evidence>
<dbReference type="InterPro" id="IPR002792">
    <property type="entry name" value="TRAM_dom"/>
</dbReference>
<evidence type="ECO:0000256" key="14">
    <source>
        <dbReference type="HAMAP-Rule" id="MF_01864"/>
    </source>
</evidence>
<dbReference type="InterPro" id="IPR023404">
    <property type="entry name" value="rSAM_horseshoe"/>
</dbReference>
<keyword evidence="8 14" id="KW-0408">Iron</keyword>
<comment type="function">
    <text evidence="1 14">Catalyzes the methylthiolation of N6-(dimethylallyl)adenosine (i(6)A), leading to the formation of 2-methylthio-N6-(dimethylallyl)adenosine (ms(2)i(6)A) at position 37 in tRNAs that read codons beginning with uridine.</text>
</comment>
<dbReference type="HAMAP" id="MF_01864">
    <property type="entry name" value="tRNA_metthiotr_MiaB"/>
    <property type="match status" value="1"/>
</dbReference>
<feature type="binding site" evidence="14">
    <location>
        <position position="48"/>
    </location>
    <ligand>
        <name>[4Fe-4S] cluster</name>
        <dbReference type="ChEBI" id="CHEBI:49883"/>
        <label>1</label>
    </ligand>
</feature>
<evidence type="ECO:0000256" key="3">
    <source>
        <dbReference type="ARBA" id="ARBA00022490"/>
    </source>
</evidence>
<dbReference type="CDD" id="cd01335">
    <property type="entry name" value="Radical_SAM"/>
    <property type="match status" value="1"/>
</dbReference>
<keyword evidence="3 14" id="KW-0963">Cytoplasm</keyword>
<feature type="domain" description="TRAM" evidence="15">
    <location>
        <begin position="377"/>
        <end position="439"/>
    </location>
</feature>
<evidence type="ECO:0000259" key="15">
    <source>
        <dbReference type="PROSITE" id="PS50926"/>
    </source>
</evidence>
<keyword evidence="4 14" id="KW-0808">Transferase</keyword>
<dbReference type="SFLD" id="SFLDS00029">
    <property type="entry name" value="Radical_SAM"/>
    <property type="match status" value="1"/>
</dbReference>
<evidence type="ECO:0000256" key="5">
    <source>
        <dbReference type="ARBA" id="ARBA00022691"/>
    </source>
</evidence>
<dbReference type="InterPro" id="IPR005839">
    <property type="entry name" value="Methylthiotransferase"/>
</dbReference>
<evidence type="ECO:0000313" key="18">
    <source>
        <dbReference type="EMBL" id="QNS01635.1"/>
    </source>
</evidence>
<dbReference type="PANTHER" id="PTHR43020:SF2">
    <property type="entry name" value="MITOCHONDRIAL TRNA METHYLTHIOTRANSFERASE CDK5RAP1"/>
    <property type="match status" value="1"/>
</dbReference>
<dbReference type="Gene3D" id="3.40.50.12160">
    <property type="entry name" value="Methylthiotransferase, N-terminal domain"/>
    <property type="match status" value="1"/>
</dbReference>
<feature type="binding site" evidence="14">
    <location>
        <position position="11"/>
    </location>
    <ligand>
        <name>[4Fe-4S] cluster</name>
        <dbReference type="ChEBI" id="CHEBI:49883"/>
        <label>1</label>
    </ligand>
</feature>
<dbReference type="GO" id="GO:0051539">
    <property type="term" value="F:4 iron, 4 sulfur cluster binding"/>
    <property type="evidence" value="ECO:0007669"/>
    <property type="project" value="UniProtKB-UniRule"/>
</dbReference>
<dbReference type="GO" id="GO:0035597">
    <property type="term" value="F:tRNA-2-methylthio-N(6)-dimethylallyladenosine(37) synthase activity"/>
    <property type="evidence" value="ECO:0007669"/>
    <property type="project" value="UniProtKB-EC"/>
</dbReference>
<keyword evidence="2 14" id="KW-0004">4Fe-4S</keyword>
<protein>
    <recommendedName>
        <fullName evidence="10 14">tRNA-2-methylthio-N(6)-dimethylallyladenosine synthase</fullName>
        <ecNumber evidence="10 14">2.8.4.3</ecNumber>
    </recommendedName>
    <alternativeName>
        <fullName evidence="14">(Dimethylallyl)adenosine tRNA methylthiotransferase MiaB</fullName>
    </alternativeName>
    <alternativeName>
        <fullName evidence="14">tRNA-i(6)A37 methylthiotransferase</fullName>
    </alternativeName>
</protein>
<dbReference type="SMART" id="SM00729">
    <property type="entry name" value="Elp3"/>
    <property type="match status" value="1"/>
</dbReference>
<dbReference type="EC" id="2.8.4.3" evidence="10 14"/>
<keyword evidence="5 14" id="KW-0949">S-adenosyl-L-methionine</keyword>
<evidence type="ECO:0000256" key="2">
    <source>
        <dbReference type="ARBA" id="ARBA00022485"/>
    </source>
</evidence>
<keyword evidence="6 14" id="KW-0819">tRNA processing</keyword>
<evidence type="ECO:0000259" key="16">
    <source>
        <dbReference type="PROSITE" id="PS51449"/>
    </source>
</evidence>
<keyword evidence="7 14" id="KW-0479">Metal-binding</keyword>
<evidence type="ECO:0000256" key="7">
    <source>
        <dbReference type="ARBA" id="ARBA00022723"/>
    </source>
</evidence>
<dbReference type="Proteomes" id="UP000516346">
    <property type="component" value="Chromosome"/>
</dbReference>
<dbReference type="GO" id="GO:0046872">
    <property type="term" value="F:metal ion binding"/>
    <property type="evidence" value="ECO:0007669"/>
    <property type="project" value="UniProtKB-KW"/>
</dbReference>
<dbReference type="FunFam" id="3.40.50.12160:FF:000001">
    <property type="entry name" value="tRNA-2-methylthio-N(6)-dimethylallyladenosine synthase"/>
    <property type="match status" value="1"/>
</dbReference>